<feature type="compositionally biased region" description="Pro residues" evidence="1">
    <location>
        <begin position="175"/>
        <end position="203"/>
    </location>
</feature>
<sequence>MFQAEPAKPEPDRGRGRARGPRAATRAGPEVQMAGTNGKRLPSSCQGSGYKAEGAGRPRRRHAGLKLEERRGSSARVSFRETRERSARFERRKEREGEKERRREGEKELCLGMLPAARALLARCLLLCALSCAWPHRTRAASRLKASSSLPIQSERDALPSKGLSGKRTPTDPHGGPPLLPPLPPLLPPLPPLPPLLTLPPPR</sequence>
<feature type="region of interest" description="Disordered" evidence="1">
    <location>
        <begin position="1"/>
        <end position="106"/>
    </location>
</feature>
<dbReference type="AlphaFoldDB" id="A0A4Z2EAL4"/>
<accession>A0A4Z2EAL4</accession>
<feature type="region of interest" description="Disordered" evidence="1">
    <location>
        <begin position="143"/>
        <end position="203"/>
    </location>
</feature>
<comment type="caution">
    <text evidence="2">The sequence shown here is derived from an EMBL/GenBank/DDBJ whole genome shotgun (WGS) entry which is preliminary data.</text>
</comment>
<evidence type="ECO:0000256" key="1">
    <source>
        <dbReference type="SAM" id="MobiDB-lite"/>
    </source>
</evidence>
<dbReference type="EMBL" id="SRLO01011634">
    <property type="protein sequence ID" value="TNN25795.1"/>
    <property type="molecule type" value="Genomic_DNA"/>
</dbReference>
<protein>
    <submittedName>
        <fullName evidence="2">Uncharacterized protein</fullName>
    </submittedName>
</protein>
<dbReference type="Proteomes" id="UP000314294">
    <property type="component" value="Unassembled WGS sequence"/>
</dbReference>
<proteinExistence type="predicted"/>
<evidence type="ECO:0000313" key="3">
    <source>
        <dbReference type="Proteomes" id="UP000314294"/>
    </source>
</evidence>
<keyword evidence="3" id="KW-1185">Reference proteome</keyword>
<feature type="compositionally biased region" description="Basic and acidic residues" evidence="1">
    <location>
        <begin position="65"/>
        <end position="106"/>
    </location>
</feature>
<evidence type="ECO:0000313" key="2">
    <source>
        <dbReference type="EMBL" id="TNN25795.1"/>
    </source>
</evidence>
<name>A0A4Z2EAL4_9TELE</name>
<organism evidence="2 3">
    <name type="scientific">Liparis tanakae</name>
    <name type="common">Tanaka's snailfish</name>
    <dbReference type="NCBI Taxonomy" id="230148"/>
    <lineage>
        <taxon>Eukaryota</taxon>
        <taxon>Metazoa</taxon>
        <taxon>Chordata</taxon>
        <taxon>Craniata</taxon>
        <taxon>Vertebrata</taxon>
        <taxon>Euteleostomi</taxon>
        <taxon>Actinopterygii</taxon>
        <taxon>Neopterygii</taxon>
        <taxon>Teleostei</taxon>
        <taxon>Neoteleostei</taxon>
        <taxon>Acanthomorphata</taxon>
        <taxon>Eupercaria</taxon>
        <taxon>Perciformes</taxon>
        <taxon>Cottioidei</taxon>
        <taxon>Cottales</taxon>
        <taxon>Liparidae</taxon>
        <taxon>Liparis</taxon>
    </lineage>
</organism>
<gene>
    <name evidence="2" type="ORF">EYF80_064072</name>
</gene>
<reference evidence="2 3" key="1">
    <citation type="submission" date="2019-03" db="EMBL/GenBank/DDBJ databases">
        <title>First draft genome of Liparis tanakae, snailfish: a comprehensive survey of snailfish specific genes.</title>
        <authorList>
            <person name="Kim W."/>
            <person name="Song I."/>
            <person name="Jeong J.-H."/>
            <person name="Kim D."/>
            <person name="Kim S."/>
            <person name="Ryu S."/>
            <person name="Song J.Y."/>
            <person name="Lee S.K."/>
        </authorList>
    </citation>
    <scope>NUCLEOTIDE SEQUENCE [LARGE SCALE GENOMIC DNA]</scope>
    <source>
        <tissue evidence="2">Muscle</tissue>
    </source>
</reference>